<keyword evidence="3" id="KW-0547">Nucleotide-binding</keyword>
<feature type="domain" description="Aminoacyl-transfer RNA synthetases class-II family profile" evidence="7">
    <location>
        <begin position="109"/>
        <end position="489"/>
    </location>
</feature>
<protein>
    <recommendedName>
        <fullName evidence="7">Aminoacyl-transfer RNA synthetases class-II family profile domain-containing protein</fullName>
    </recommendedName>
</protein>
<keyword evidence="5" id="KW-0648">Protein biosynthesis</keyword>
<name>A0A918E3S5_9ACTN</name>
<dbReference type="InterPro" id="IPR006195">
    <property type="entry name" value="aa-tRNA-synth_II"/>
</dbReference>
<dbReference type="InterPro" id="IPR002312">
    <property type="entry name" value="Asp/Asn-tRNA-synth_IIb"/>
</dbReference>
<reference evidence="8" key="1">
    <citation type="journal article" date="2014" name="Int. J. Syst. Evol. Microbiol.">
        <title>Complete genome sequence of Corynebacterium casei LMG S-19264T (=DSM 44701T), isolated from a smear-ripened cheese.</title>
        <authorList>
            <consortium name="US DOE Joint Genome Institute (JGI-PGF)"/>
            <person name="Walter F."/>
            <person name="Albersmeier A."/>
            <person name="Kalinowski J."/>
            <person name="Ruckert C."/>
        </authorList>
    </citation>
    <scope>NUCLEOTIDE SEQUENCE</scope>
    <source>
        <strain evidence="8">CGMCC 4.7430</strain>
    </source>
</reference>
<evidence type="ECO:0000313" key="9">
    <source>
        <dbReference type="Proteomes" id="UP000660745"/>
    </source>
</evidence>
<dbReference type="AlphaFoldDB" id="A0A918E3S5"/>
<keyword evidence="4" id="KW-0067">ATP-binding</keyword>
<comment type="similarity">
    <text evidence="1">Belongs to the class-II aminoacyl-tRNA synthetase family. Type 1 subfamily.</text>
</comment>
<dbReference type="PANTHER" id="PTHR22594:SF5">
    <property type="entry name" value="ASPARTATE--TRNA LIGASE, MITOCHONDRIAL"/>
    <property type="match status" value="1"/>
</dbReference>
<dbReference type="InterPro" id="IPR004364">
    <property type="entry name" value="Aa-tRNA-synt_II"/>
</dbReference>
<dbReference type="SUPFAM" id="SSF55681">
    <property type="entry name" value="Class II aaRS and biotin synthetases"/>
    <property type="match status" value="1"/>
</dbReference>
<evidence type="ECO:0000256" key="1">
    <source>
        <dbReference type="ARBA" id="ARBA00006303"/>
    </source>
</evidence>
<dbReference type="Pfam" id="PF00152">
    <property type="entry name" value="tRNA-synt_2"/>
    <property type="match status" value="1"/>
</dbReference>
<evidence type="ECO:0000256" key="2">
    <source>
        <dbReference type="ARBA" id="ARBA00022598"/>
    </source>
</evidence>
<reference evidence="8" key="2">
    <citation type="submission" date="2020-09" db="EMBL/GenBank/DDBJ databases">
        <authorList>
            <person name="Sun Q."/>
            <person name="Zhou Y."/>
        </authorList>
    </citation>
    <scope>NUCLEOTIDE SEQUENCE</scope>
    <source>
        <strain evidence="8">CGMCC 4.7430</strain>
    </source>
</reference>
<evidence type="ECO:0000256" key="5">
    <source>
        <dbReference type="ARBA" id="ARBA00022917"/>
    </source>
</evidence>
<dbReference type="EMBL" id="BMNK01000001">
    <property type="protein sequence ID" value="GGP02007.1"/>
    <property type="molecule type" value="Genomic_DNA"/>
</dbReference>
<evidence type="ECO:0000256" key="4">
    <source>
        <dbReference type="ARBA" id="ARBA00022840"/>
    </source>
</evidence>
<evidence type="ECO:0000313" key="8">
    <source>
        <dbReference type="EMBL" id="GGP02007.1"/>
    </source>
</evidence>
<dbReference type="PANTHER" id="PTHR22594">
    <property type="entry name" value="ASPARTYL/LYSYL-TRNA SYNTHETASE"/>
    <property type="match status" value="1"/>
</dbReference>
<gene>
    <name evidence="8" type="ORF">GCM10012278_07520</name>
</gene>
<dbReference type="RefSeq" id="WP_189137010.1">
    <property type="nucleotide sequence ID" value="NZ_BMNK01000001.1"/>
</dbReference>
<sequence length="505" mass="54464">MTLRTMAAEAAAMPPGSKIRVCGWVTDRTADAVRVADSTGSIAVVPCAELDGVRTGDAVEVRATRSATGFVGASARVWPATAALPEDVTGSDSPYSYLRFRSGEAVDLLRAADRAVTVARSHLAGHYFVEANTPQLWRSTREYGEPELRVTDPADRESGSWLQQSPTVPAMLCAIGGIDRAFQFSRCFRTEPSASPLKAYEFTQLNLAVTFTSVEEQFRLLEGLFETVSSALGRPSWGKAPFPVIDHDACIRRFGSDTPDYRYAAFPTPVLDGGPLGRPGQRIRALIVPECGADIAQALRSMAERHLGAEAVFQHDFDGSGTLGAMIPDLVPSGPVALVGCADGARAEAFVRMLAQALYPLVTNERPPAFGPVWIRRQPFLSDEKQEEHAHHSRCLFGRRLGPEGELSDSYDLVVNGVELLSGSQNEVDHGQALKNFSDAGVADPEETYGYYLDALRFGAPPLHNTSIGWERLMALLLGVPMRDVMIMPKTGSGQCAVTGLPVKG</sequence>
<evidence type="ECO:0000256" key="6">
    <source>
        <dbReference type="ARBA" id="ARBA00023146"/>
    </source>
</evidence>
<dbReference type="Proteomes" id="UP000660745">
    <property type="component" value="Unassembled WGS sequence"/>
</dbReference>
<proteinExistence type="inferred from homology"/>
<dbReference type="GO" id="GO:0006422">
    <property type="term" value="P:aspartyl-tRNA aminoacylation"/>
    <property type="evidence" value="ECO:0007669"/>
    <property type="project" value="TreeGrafter"/>
</dbReference>
<dbReference type="Gene3D" id="3.30.1360.30">
    <property type="entry name" value="GAD-like domain"/>
    <property type="match status" value="1"/>
</dbReference>
<dbReference type="PRINTS" id="PR01042">
    <property type="entry name" value="TRNASYNTHASP"/>
</dbReference>
<evidence type="ECO:0000256" key="3">
    <source>
        <dbReference type="ARBA" id="ARBA00022741"/>
    </source>
</evidence>
<dbReference type="PROSITE" id="PS50862">
    <property type="entry name" value="AA_TRNA_LIGASE_II"/>
    <property type="match status" value="1"/>
</dbReference>
<keyword evidence="2" id="KW-0436">Ligase</keyword>
<dbReference type="GO" id="GO:0005737">
    <property type="term" value="C:cytoplasm"/>
    <property type="evidence" value="ECO:0007669"/>
    <property type="project" value="InterPro"/>
</dbReference>
<evidence type="ECO:0000259" key="7">
    <source>
        <dbReference type="PROSITE" id="PS50862"/>
    </source>
</evidence>
<keyword evidence="9" id="KW-1185">Reference proteome</keyword>
<dbReference type="InterPro" id="IPR004115">
    <property type="entry name" value="GAD-like_sf"/>
</dbReference>
<dbReference type="InterPro" id="IPR045864">
    <property type="entry name" value="aa-tRNA-synth_II/BPL/LPL"/>
</dbReference>
<organism evidence="8 9">
    <name type="scientific">Nonomuraea glycinis</name>
    <dbReference type="NCBI Taxonomy" id="2047744"/>
    <lineage>
        <taxon>Bacteria</taxon>
        <taxon>Bacillati</taxon>
        <taxon>Actinomycetota</taxon>
        <taxon>Actinomycetes</taxon>
        <taxon>Streptosporangiales</taxon>
        <taxon>Streptosporangiaceae</taxon>
        <taxon>Nonomuraea</taxon>
    </lineage>
</organism>
<keyword evidence="6" id="KW-0030">Aminoacyl-tRNA synthetase</keyword>
<comment type="caution">
    <text evidence="8">The sequence shown here is derived from an EMBL/GenBank/DDBJ whole genome shotgun (WGS) entry which is preliminary data.</text>
</comment>
<dbReference type="Gene3D" id="3.30.930.10">
    <property type="entry name" value="Bira Bifunctional Protein, Domain 2"/>
    <property type="match status" value="2"/>
</dbReference>
<dbReference type="GO" id="GO:0005524">
    <property type="term" value="F:ATP binding"/>
    <property type="evidence" value="ECO:0007669"/>
    <property type="project" value="UniProtKB-KW"/>
</dbReference>
<accession>A0A918E3S5</accession>
<dbReference type="GO" id="GO:0004815">
    <property type="term" value="F:aspartate-tRNA ligase activity"/>
    <property type="evidence" value="ECO:0007669"/>
    <property type="project" value="TreeGrafter"/>
</dbReference>